<feature type="signal peptide" evidence="3">
    <location>
        <begin position="1"/>
        <end position="22"/>
    </location>
</feature>
<sequence length="229" mass="25650">MSKQITFGLTVLIITTNNLVNSVITCTMPWKKVHRGCYMFNTHLSTWYDAQQICQRNGGYLASMSSRAEAVRVLLNIRTSSMKHWWLGLSLNKTIAKWKWEDGSDLHTSVIAWKPGEPNKSLRDEQCGEMNIQGRLNDQKCDSLNPSVCEQYPPTLSPPSTDAATTQDPETTTDVPDSTTRNVEKPQCDPLEEYKRSWPSASEGEVVSCPCKTDTGTIPSQHSTCSFNL</sequence>
<reference evidence="5" key="1">
    <citation type="submission" date="2022-08" db="UniProtKB">
        <authorList>
            <consortium name="EnsemblMetazoa"/>
        </authorList>
    </citation>
    <scope>IDENTIFICATION</scope>
    <source>
        <strain evidence="5">05x7-T-G4-1.051#20</strain>
    </source>
</reference>
<keyword evidence="3" id="KW-0732">Signal</keyword>
<dbReference type="PROSITE" id="PS50041">
    <property type="entry name" value="C_TYPE_LECTIN_2"/>
    <property type="match status" value="1"/>
</dbReference>
<keyword evidence="6" id="KW-1185">Reference proteome</keyword>
<dbReference type="AlphaFoldDB" id="A0A8W8J9H6"/>
<dbReference type="InterPro" id="IPR016186">
    <property type="entry name" value="C-type_lectin-like/link_sf"/>
</dbReference>
<dbReference type="SUPFAM" id="SSF56436">
    <property type="entry name" value="C-type lectin-like"/>
    <property type="match status" value="1"/>
</dbReference>
<dbReference type="InterPro" id="IPR016187">
    <property type="entry name" value="CTDL_fold"/>
</dbReference>
<organism evidence="5 6">
    <name type="scientific">Magallana gigas</name>
    <name type="common">Pacific oyster</name>
    <name type="synonym">Crassostrea gigas</name>
    <dbReference type="NCBI Taxonomy" id="29159"/>
    <lineage>
        <taxon>Eukaryota</taxon>
        <taxon>Metazoa</taxon>
        <taxon>Spiralia</taxon>
        <taxon>Lophotrochozoa</taxon>
        <taxon>Mollusca</taxon>
        <taxon>Bivalvia</taxon>
        <taxon>Autobranchia</taxon>
        <taxon>Pteriomorphia</taxon>
        <taxon>Ostreida</taxon>
        <taxon>Ostreoidea</taxon>
        <taxon>Ostreidae</taxon>
        <taxon>Magallana</taxon>
    </lineage>
</organism>
<keyword evidence="1" id="KW-1015">Disulfide bond</keyword>
<dbReference type="Proteomes" id="UP000005408">
    <property type="component" value="Unassembled WGS sequence"/>
</dbReference>
<proteinExistence type="predicted"/>
<feature type="compositionally biased region" description="Basic and acidic residues" evidence="2">
    <location>
        <begin position="182"/>
        <end position="196"/>
    </location>
</feature>
<dbReference type="Gene3D" id="3.10.100.10">
    <property type="entry name" value="Mannose-Binding Protein A, subunit A"/>
    <property type="match status" value="1"/>
</dbReference>
<dbReference type="Pfam" id="PF00059">
    <property type="entry name" value="Lectin_C"/>
    <property type="match status" value="1"/>
</dbReference>
<feature type="compositionally biased region" description="Polar residues" evidence="2">
    <location>
        <begin position="158"/>
        <end position="181"/>
    </location>
</feature>
<evidence type="ECO:0000313" key="6">
    <source>
        <dbReference type="Proteomes" id="UP000005408"/>
    </source>
</evidence>
<name>A0A8W8J9H6_MAGGI</name>
<dbReference type="PROSITE" id="PS00615">
    <property type="entry name" value="C_TYPE_LECTIN_1"/>
    <property type="match status" value="1"/>
</dbReference>
<evidence type="ECO:0000256" key="1">
    <source>
        <dbReference type="ARBA" id="ARBA00023157"/>
    </source>
</evidence>
<accession>A0A8W8J9H6</accession>
<protein>
    <recommendedName>
        <fullName evidence="4">C-type lectin domain-containing protein</fullName>
    </recommendedName>
</protein>
<evidence type="ECO:0000256" key="3">
    <source>
        <dbReference type="SAM" id="SignalP"/>
    </source>
</evidence>
<feature type="region of interest" description="Disordered" evidence="2">
    <location>
        <begin position="151"/>
        <end position="204"/>
    </location>
</feature>
<evidence type="ECO:0000256" key="2">
    <source>
        <dbReference type="SAM" id="MobiDB-lite"/>
    </source>
</evidence>
<dbReference type="CDD" id="cd00037">
    <property type="entry name" value="CLECT"/>
    <property type="match status" value="1"/>
</dbReference>
<evidence type="ECO:0000259" key="4">
    <source>
        <dbReference type="PROSITE" id="PS50041"/>
    </source>
</evidence>
<dbReference type="InterPro" id="IPR050111">
    <property type="entry name" value="C-type_lectin/snaclec_domain"/>
</dbReference>
<dbReference type="PANTHER" id="PTHR22803">
    <property type="entry name" value="MANNOSE, PHOSPHOLIPASE, LECTIN RECEPTOR RELATED"/>
    <property type="match status" value="1"/>
</dbReference>
<feature type="chain" id="PRO_5036474681" description="C-type lectin domain-containing protein" evidence="3">
    <location>
        <begin position="23"/>
        <end position="229"/>
    </location>
</feature>
<evidence type="ECO:0000313" key="5">
    <source>
        <dbReference type="EnsemblMetazoa" id="G1740.1:cds"/>
    </source>
</evidence>
<feature type="domain" description="C-type lectin" evidence="4">
    <location>
        <begin position="33"/>
        <end position="150"/>
    </location>
</feature>
<dbReference type="EnsemblMetazoa" id="G1740.1">
    <property type="protein sequence ID" value="G1740.1:cds"/>
    <property type="gene ID" value="G1740"/>
</dbReference>
<dbReference type="InterPro" id="IPR018378">
    <property type="entry name" value="C-type_lectin_CS"/>
</dbReference>
<dbReference type="SMART" id="SM00034">
    <property type="entry name" value="CLECT"/>
    <property type="match status" value="1"/>
</dbReference>
<dbReference type="InterPro" id="IPR001304">
    <property type="entry name" value="C-type_lectin-like"/>
</dbReference>